<protein>
    <submittedName>
        <fullName evidence="2">Uncharacterized protein</fullName>
    </submittedName>
</protein>
<dbReference type="OrthoDB" id="55894at2"/>
<evidence type="ECO:0000313" key="4">
    <source>
        <dbReference type="Proteomes" id="UP000629870"/>
    </source>
</evidence>
<dbReference type="PROSITE" id="PS51257">
    <property type="entry name" value="PROKAR_LIPOPROTEIN"/>
    <property type="match status" value="1"/>
</dbReference>
<evidence type="ECO:0000313" key="3">
    <source>
        <dbReference type="Proteomes" id="UP000313988"/>
    </source>
</evidence>
<comment type="caution">
    <text evidence="2">The sequence shown here is derived from an EMBL/GenBank/DDBJ whole genome shotgun (WGS) entry which is preliminary data.</text>
</comment>
<reference evidence="2 3" key="1">
    <citation type="submission" date="2019-06" db="EMBL/GenBank/DDBJ databases">
        <title>Genome sequence of Deinococcus radiopugnans ATCC 19172.</title>
        <authorList>
            <person name="Maclea K.S."/>
            <person name="Maynard C.R."/>
        </authorList>
    </citation>
    <scope>NUCLEOTIDE SEQUENCE [LARGE SCALE GENOMIC DNA]</scope>
    <source>
        <strain evidence="2 3">ATCC 19172</strain>
    </source>
</reference>
<dbReference type="EMBL" id="JACHEW010000011">
    <property type="protein sequence ID" value="MBB6017138.1"/>
    <property type="molecule type" value="Genomic_DNA"/>
</dbReference>
<name>A0A5C4Y6S1_9DEIO</name>
<dbReference type="AlphaFoldDB" id="A0A5C4Y6S1"/>
<organism evidence="2 3">
    <name type="scientific">Deinococcus radiopugnans ATCC 19172</name>
    <dbReference type="NCBI Taxonomy" id="585398"/>
    <lineage>
        <taxon>Bacteria</taxon>
        <taxon>Thermotogati</taxon>
        <taxon>Deinococcota</taxon>
        <taxon>Deinococci</taxon>
        <taxon>Deinococcales</taxon>
        <taxon>Deinococcaceae</taxon>
        <taxon>Deinococcus</taxon>
    </lineage>
</organism>
<proteinExistence type="predicted"/>
<evidence type="ECO:0000313" key="1">
    <source>
        <dbReference type="EMBL" id="MBB6017138.1"/>
    </source>
</evidence>
<keyword evidence="4" id="KW-1185">Reference proteome</keyword>
<accession>A0A5C4Y6S1</accession>
<dbReference type="Proteomes" id="UP000629870">
    <property type="component" value="Unassembled WGS sequence"/>
</dbReference>
<evidence type="ECO:0000313" key="2">
    <source>
        <dbReference type="EMBL" id="TNM70636.1"/>
    </source>
</evidence>
<sequence length="221" mass="24287">MKPTLTLPNPLPLFGSLSCPPQAVIGRLVPLFCCKRHGARERKRVLSGACAAGQARIILETQDWRVLNDLYAQSLWQSGPQLSAGAAFTRLEPNGNTGEVTFTGAFEPDGIYALIMPTFSDWLFKTPSGEPLANGNILLKSNINQARAGRLDFRIDNDVRSFKLYSSVDAFQLALDPYRDTSKLHKWNAQHPAPVLLLKLSGHFGPDAYSVVLPTSVKKQP</sequence>
<dbReference type="RefSeq" id="WP_139403649.1">
    <property type="nucleotide sequence ID" value="NZ_JACHEW010000011.1"/>
</dbReference>
<reference evidence="1 4" key="2">
    <citation type="submission" date="2020-08" db="EMBL/GenBank/DDBJ databases">
        <title>Genomic Encyclopedia of Type Strains, Phase IV (KMG-IV): sequencing the most valuable type-strain genomes for metagenomic binning, comparative biology and taxonomic classification.</title>
        <authorList>
            <person name="Goeker M."/>
        </authorList>
    </citation>
    <scope>NUCLEOTIDE SEQUENCE [LARGE SCALE GENOMIC DNA]</scope>
    <source>
        <strain evidence="1 4">DSM 12027</strain>
    </source>
</reference>
<dbReference type="Proteomes" id="UP000313988">
    <property type="component" value="Unassembled WGS sequence"/>
</dbReference>
<dbReference type="EMBL" id="VDMO01000012">
    <property type="protein sequence ID" value="TNM70636.1"/>
    <property type="molecule type" value="Genomic_DNA"/>
</dbReference>
<gene>
    <name evidence="2" type="ORF">FHR04_12085</name>
    <name evidence="1" type="ORF">HNQ04_002400</name>
</gene>